<dbReference type="AlphaFoldDB" id="A0A4Z0A9Z7"/>
<evidence type="ECO:0000313" key="2">
    <source>
        <dbReference type="Proteomes" id="UP000298061"/>
    </source>
</evidence>
<dbReference type="OrthoDB" id="3172239at2759"/>
<organism evidence="1 2">
    <name type="scientific">Hericium alpestre</name>
    <dbReference type="NCBI Taxonomy" id="135208"/>
    <lineage>
        <taxon>Eukaryota</taxon>
        <taxon>Fungi</taxon>
        <taxon>Dikarya</taxon>
        <taxon>Basidiomycota</taxon>
        <taxon>Agaricomycotina</taxon>
        <taxon>Agaricomycetes</taxon>
        <taxon>Russulales</taxon>
        <taxon>Hericiaceae</taxon>
        <taxon>Hericium</taxon>
    </lineage>
</organism>
<accession>A0A4Z0A9Z7</accession>
<dbReference type="Proteomes" id="UP000298061">
    <property type="component" value="Unassembled WGS sequence"/>
</dbReference>
<gene>
    <name evidence="1" type="ORF">EWM64_g887</name>
</gene>
<comment type="caution">
    <text evidence="1">The sequence shown here is derived from an EMBL/GenBank/DDBJ whole genome shotgun (WGS) entry which is preliminary data.</text>
</comment>
<dbReference type="InterPro" id="IPR032675">
    <property type="entry name" value="LRR_dom_sf"/>
</dbReference>
<evidence type="ECO:0000313" key="1">
    <source>
        <dbReference type="EMBL" id="TFY83131.1"/>
    </source>
</evidence>
<protein>
    <submittedName>
        <fullName evidence="1">Uncharacterized protein</fullName>
    </submittedName>
</protein>
<proteinExistence type="predicted"/>
<dbReference type="SUPFAM" id="SSF52047">
    <property type="entry name" value="RNI-like"/>
    <property type="match status" value="1"/>
</dbReference>
<name>A0A4Z0A9Z7_9AGAM</name>
<dbReference type="Gene3D" id="3.80.10.10">
    <property type="entry name" value="Ribonuclease Inhibitor"/>
    <property type="match status" value="1"/>
</dbReference>
<dbReference type="EMBL" id="SFCI01000051">
    <property type="protein sequence ID" value="TFY83131.1"/>
    <property type="molecule type" value="Genomic_DNA"/>
</dbReference>
<keyword evidence="2" id="KW-1185">Reference proteome</keyword>
<sequence length="446" mass="50240">MADYSSNELTVLDTQAKSLYSRPILDPQSHLTDSPAASIPPEILEYILSNLRDDAVSPDAYSEENLLIYSEYIRQTVLTWITVTRVCSSWRKMAIDYPALWTRIPLNMGPNWTKALLSRPHSHPISIMAHSPLDLRAIQPVTGFLSRFQNIHVTAEPHTIKALLESLTEPAPLLRSLTLYSNDSRVGLLDMPRIDETLFNDDAPLLQDVRIANCTFPKDTLVLQIFCDHLTPLHLTLTKEDTRIRPNANSEIGQWKNLDLSLQNLLLLLMQMPLLEVLQVQSVPRIHDGRFEQVSLPNLRSLMLTGGFLRCLTLSENIVGTQPDIFLGIQSFADPPNPVEEDITFFSHALTQHISRRSPDILLSQVDIEIDAHHLKFSVENVCSLEGPVPDGWEGDRDRAIQLSIYALPLAASTTLNMNICTRVDADALINVWHRLDPLSSTTRRS</sequence>
<reference evidence="1 2" key="1">
    <citation type="submission" date="2019-02" db="EMBL/GenBank/DDBJ databases">
        <title>Genome sequencing of the rare red list fungi Hericium alpestre (H. flagellum).</title>
        <authorList>
            <person name="Buettner E."/>
            <person name="Kellner H."/>
        </authorList>
    </citation>
    <scope>NUCLEOTIDE SEQUENCE [LARGE SCALE GENOMIC DNA]</scope>
    <source>
        <strain evidence="1 2">DSM 108284</strain>
    </source>
</reference>